<gene>
    <name evidence="2" type="ORF">C8A03DRAFT_36307</name>
</gene>
<organism evidence="2 3">
    <name type="scientific">Achaetomium macrosporum</name>
    <dbReference type="NCBI Taxonomy" id="79813"/>
    <lineage>
        <taxon>Eukaryota</taxon>
        <taxon>Fungi</taxon>
        <taxon>Dikarya</taxon>
        <taxon>Ascomycota</taxon>
        <taxon>Pezizomycotina</taxon>
        <taxon>Sordariomycetes</taxon>
        <taxon>Sordariomycetidae</taxon>
        <taxon>Sordariales</taxon>
        <taxon>Chaetomiaceae</taxon>
        <taxon>Achaetomium</taxon>
    </lineage>
</organism>
<name>A0AAN7C5M8_9PEZI</name>
<dbReference type="Proteomes" id="UP001303760">
    <property type="component" value="Unassembled WGS sequence"/>
</dbReference>
<evidence type="ECO:0000256" key="1">
    <source>
        <dbReference type="SAM" id="MobiDB-lite"/>
    </source>
</evidence>
<protein>
    <submittedName>
        <fullName evidence="2">Uncharacterized protein</fullName>
    </submittedName>
</protein>
<reference evidence="2" key="1">
    <citation type="journal article" date="2023" name="Mol. Phylogenet. Evol.">
        <title>Genome-scale phylogeny and comparative genomics of the fungal order Sordariales.</title>
        <authorList>
            <person name="Hensen N."/>
            <person name="Bonometti L."/>
            <person name="Westerberg I."/>
            <person name="Brannstrom I.O."/>
            <person name="Guillou S."/>
            <person name="Cros-Aarteil S."/>
            <person name="Calhoun S."/>
            <person name="Haridas S."/>
            <person name="Kuo A."/>
            <person name="Mondo S."/>
            <person name="Pangilinan J."/>
            <person name="Riley R."/>
            <person name="LaButti K."/>
            <person name="Andreopoulos B."/>
            <person name="Lipzen A."/>
            <person name="Chen C."/>
            <person name="Yan M."/>
            <person name="Daum C."/>
            <person name="Ng V."/>
            <person name="Clum A."/>
            <person name="Steindorff A."/>
            <person name="Ohm R.A."/>
            <person name="Martin F."/>
            <person name="Silar P."/>
            <person name="Natvig D.O."/>
            <person name="Lalanne C."/>
            <person name="Gautier V."/>
            <person name="Ament-Velasquez S.L."/>
            <person name="Kruys A."/>
            <person name="Hutchinson M.I."/>
            <person name="Powell A.J."/>
            <person name="Barry K."/>
            <person name="Miller A.N."/>
            <person name="Grigoriev I.V."/>
            <person name="Debuchy R."/>
            <person name="Gladieux P."/>
            <person name="Hiltunen Thoren M."/>
            <person name="Johannesson H."/>
        </authorList>
    </citation>
    <scope>NUCLEOTIDE SEQUENCE</scope>
    <source>
        <strain evidence="2">CBS 532.94</strain>
    </source>
</reference>
<sequence length="153" mass="16944">MGIVIDTLSEIGVIGRIPTSPRQLHETLCDWADFALCAQVHHHHHHHRRQQQEPPRPEQHQHHHQHPPQTSPPYLTTPDAANQAFTTSILNEHLFLSTADAFRGLVAQRRRLQVVLNGNTLVDAIERCDTAEAASASGGGPEADQDRACRAGC</sequence>
<keyword evidence="3" id="KW-1185">Reference proteome</keyword>
<comment type="caution">
    <text evidence="2">The sequence shown here is derived from an EMBL/GenBank/DDBJ whole genome shotgun (WGS) entry which is preliminary data.</text>
</comment>
<reference evidence="2" key="2">
    <citation type="submission" date="2023-05" db="EMBL/GenBank/DDBJ databases">
        <authorList>
            <consortium name="Lawrence Berkeley National Laboratory"/>
            <person name="Steindorff A."/>
            <person name="Hensen N."/>
            <person name="Bonometti L."/>
            <person name="Westerberg I."/>
            <person name="Brannstrom I.O."/>
            <person name="Guillou S."/>
            <person name="Cros-Aarteil S."/>
            <person name="Calhoun S."/>
            <person name="Haridas S."/>
            <person name="Kuo A."/>
            <person name="Mondo S."/>
            <person name="Pangilinan J."/>
            <person name="Riley R."/>
            <person name="Labutti K."/>
            <person name="Andreopoulos B."/>
            <person name="Lipzen A."/>
            <person name="Chen C."/>
            <person name="Yanf M."/>
            <person name="Daum C."/>
            <person name="Ng V."/>
            <person name="Clum A."/>
            <person name="Ohm R."/>
            <person name="Martin F."/>
            <person name="Silar P."/>
            <person name="Natvig D."/>
            <person name="Lalanne C."/>
            <person name="Gautier V."/>
            <person name="Ament-Velasquez S.L."/>
            <person name="Kruys A."/>
            <person name="Hutchinson M.I."/>
            <person name="Powell A.J."/>
            <person name="Barry K."/>
            <person name="Miller A.N."/>
            <person name="Grigoriev I.V."/>
            <person name="Debuchy R."/>
            <person name="Gladieux P."/>
            <person name="Thoren M.H."/>
            <person name="Johannesson H."/>
        </authorList>
    </citation>
    <scope>NUCLEOTIDE SEQUENCE</scope>
    <source>
        <strain evidence="2">CBS 532.94</strain>
    </source>
</reference>
<evidence type="ECO:0000313" key="3">
    <source>
        <dbReference type="Proteomes" id="UP001303760"/>
    </source>
</evidence>
<evidence type="ECO:0000313" key="2">
    <source>
        <dbReference type="EMBL" id="KAK4235829.1"/>
    </source>
</evidence>
<proteinExistence type="predicted"/>
<feature type="compositionally biased region" description="Basic and acidic residues" evidence="1">
    <location>
        <begin position="144"/>
        <end position="153"/>
    </location>
</feature>
<accession>A0AAN7C5M8</accession>
<feature type="region of interest" description="Disordered" evidence="1">
    <location>
        <begin position="42"/>
        <end position="79"/>
    </location>
</feature>
<dbReference type="EMBL" id="MU860235">
    <property type="protein sequence ID" value="KAK4235829.1"/>
    <property type="molecule type" value="Genomic_DNA"/>
</dbReference>
<feature type="region of interest" description="Disordered" evidence="1">
    <location>
        <begin position="132"/>
        <end position="153"/>
    </location>
</feature>
<dbReference type="AlphaFoldDB" id="A0AAN7C5M8"/>